<evidence type="ECO:0000256" key="4">
    <source>
        <dbReference type="ARBA" id="ARBA00023125"/>
    </source>
</evidence>
<name>A0A3A1U411_9MICO</name>
<dbReference type="AlphaFoldDB" id="A0A3A1U411"/>
<evidence type="ECO:0000313" key="8">
    <source>
        <dbReference type="EMBL" id="RIX31093.1"/>
    </source>
</evidence>
<reference evidence="9" key="1">
    <citation type="submission" date="2018-09" db="EMBL/GenBank/DDBJ databases">
        <authorList>
            <person name="Kim I."/>
        </authorList>
    </citation>
    <scope>NUCLEOTIDE SEQUENCE [LARGE SCALE GENOMIC DNA]</scope>
    <source>
        <strain evidence="9">DD4a</strain>
    </source>
</reference>
<dbReference type="Pfam" id="PF08281">
    <property type="entry name" value="Sigma70_r4_2"/>
    <property type="match status" value="1"/>
</dbReference>
<dbReference type="EMBL" id="QXTG01000001">
    <property type="protein sequence ID" value="RIX31093.1"/>
    <property type="molecule type" value="Genomic_DNA"/>
</dbReference>
<dbReference type="NCBIfam" id="TIGR02937">
    <property type="entry name" value="sigma70-ECF"/>
    <property type="match status" value="1"/>
</dbReference>
<dbReference type="PANTHER" id="PTHR43133:SF8">
    <property type="entry name" value="RNA POLYMERASE SIGMA FACTOR HI_1459-RELATED"/>
    <property type="match status" value="1"/>
</dbReference>
<keyword evidence="3" id="KW-0731">Sigma factor</keyword>
<dbReference type="InterPro" id="IPR013325">
    <property type="entry name" value="RNA_pol_sigma_r2"/>
</dbReference>
<dbReference type="Proteomes" id="UP000265742">
    <property type="component" value="Unassembled WGS sequence"/>
</dbReference>
<dbReference type="GO" id="GO:0003677">
    <property type="term" value="F:DNA binding"/>
    <property type="evidence" value="ECO:0007669"/>
    <property type="project" value="UniProtKB-KW"/>
</dbReference>
<dbReference type="InterPro" id="IPR013324">
    <property type="entry name" value="RNA_pol_sigma_r3/r4-like"/>
</dbReference>
<evidence type="ECO:0000256" key="1">
    <source>
        <dbReference type="ARBA" id="ARBA00010641"/>
    </source>
</evidence>
<keyword evidence="9" id="KW-1185">Reference proteome</keyword>
<dbReference type="InterPro" id="IPR013249">
    <property type="entry name" value="RNA_pol_sigma70_r4_t2"/>
</dbReference>
<dbReference type="InterPro" id="IPR014284">
    <property type="entry name" value="RNA_pol_sigma-70_dom"/>
</dbReference>
<keyword evidence="5" id="KW-0804">Transcription</keyword>
<dbReference type="PANTHER" id="PTHR43133">
    <property type="entry name" value="RNA POLYMERASE ECF-TYPE SIGMA FACTO"/>
    <property type="match status" value="1"/>
</dbReference>
<dbReference type="CDD" id="cd06171">
    <property type="entry name" value="Sigma70_r4"/>
    <property type="match status" value="1"/>
</dbReference>
<dbReference type="InterPro" id="IPR036388">
    <property type="entry name" value="WH-like_DNA-bd_sf"/>
</dbReference>
<evidence type="ECO:0000256" key="3">
    <source>
        <dbReference type="ARBA" id="ARBA00023082"/>
    </source>
</evidence>
<evidence type="ECO:0000313" key="9">
    <source>
        <dbReference type="Proteomes" id="UP000265742"/>
    </source>
</evidence>
<dbReference type="GO" id="GO:0006352">
    <property type="term" value="P:DNA-templated transcription initiation"/>
    <property type="evidence" value="ECO:0007669"/>
    <property type="project" value="InterPro"/>
</dbReference>
<evidence type="ECO:0000259" key="7">
    <source>
        <dbReference type="Pfam" id="PF08281"/>
    </source>
</evidence>
<comment type="caution">
    <text evidence="8">The sequence shown here is derived from an EMBL/GenBank/DDBJ whole genome shotgun (WGS) entry which is preliminary data.</text>
</comment>
<dbReference type="InterPro" id="IPR007627">
    <property type="entry name" value="RNA_pol_sigma70_r2"/>
</dbReference>
<keyword evidence="4" id="KW-0238">DNA-binding</keyword>
<feature type="domain" description="RNA polymerase sigma factor 70 region 4 type 2" evidence="7">
    <location>
        <begin position="126"/>
        <end position="176"/>
    </location>
</feature>
<evidence type="ECO:0000256" key="5">
    <source>
        <dbReference type="ARBA" id="ARBA00023163"/>
    </source>
</evidence>
<sequence>MCSRCKDSLDPETCVVNPFRPESPMPEPRAAAFERVFRADHAALVAFCFRRVDDYELARDLTAETFRIAWSRWDEPRRSDRAWLFGVARNLIGNEYRRRAGRPTPFPLDDAEALDARAESRFDAIEVHAALATLPAAQQELLRLTYWDGLSAAEAAESLGITPAAVWVRLTRARRAFAHAWHDQNPQALIVPTRTHP</sequence>
<dbReference type="Gene3D" id="1.10.1740.10">
    <property type="match status" value="1"/>
</dbReference>
<evidence type="ECO:0000259" key="6">
    <source>
        <dbReference type="Pfam" id="PF04542"/>
    </source>
</evidence>
<proteinExistence type="inferred from homology"/>
<accession>A0A3A1U411</accession>
<feature type="domain" description="RNA polymerase sigma-70 region 2" evidence="6">
    <location>
        <begin position="37"/>
        <end position="100"/>
    </location>
</feature>
<dbReference type="GO" id="GO:0016987">
    <property type="term" value="F:sigma factor activity"/>
    <property type="evidence" value="ECO:0007669"/>
    <property type="project" value="UniProtKB-KW"/>
</dbReference>
<dbReference type="Gene3D" id="1.10.10.10">
    <property type="entry name" value="Winged helix-like DNA-binding domain superfamily/Winged helix DNA-binding domain"/>
    <property type="match status" value="1"/>
</dbReference>
<gene>
    <name evidence="8" type="ORF">D1781_06905</name>
</gene>
<dbReference type="Pfam" id="PF04542">
    <property type="entry name" value="Sigma70_r2"/>
    <property type="match status" value="1"/>
</dbReference>
<dbReference type="SUPFAM" id="SSF88946">
    <property type="entry name" value="Sigma2 domain of RNA polymerase sigma factors"/>
    <property type="match status" value="1"/>
</dbReference>
<protein>
    <submittedName>
        <fullName evidence="8">Sigma-70 family RNA polymerase sigma factor</fullName>
    </submittedName>
</protein>
<organism evidence="8 9">
    <name type="scientific">Amnibacterium setariae</name>
    <dbReference type="NCBI Taxonomy" id="2306585"/>
    <lineage>
        <taxon>Bacteria</taxon>
        <taxon>Bacillati</taxon>
        <taxon>Actinomycetota</taxon>
        <taxon>Actinomycetes</taxon>
        <taxon>Micrococcales</taxon>
        <taxon>Microbacteriaceae</taxon>
        <taxon>Amnibacterium</taxon>
    </lineage>
</organism>
<comment type="similarity">
    <text evidence="1">Belongs to the sigma-70 factor family. ECF subfamily.</text>
</comment>
<dbReference type="InterPro" id="IPR039425">
    <property type="entry name" value="RNA_pol_sigma-70-like"/>
</dbReference>
<dbReference type="SUPFAM" id="SSF88659">
    <property type="entry name" value="Sigma3 and sigma4 domains of RNA polymerase sigma factors"/>
    <property type="match status" value="1"/>
</dbReference>
<keyword evidence="2" id="KW-0805">Transcription regulation</keyword>
<evidence type="ECO:0000256" key="2">
    <source>
        <dbReference type="ARBA" id="ARBA00023015"/>
    </source>
</evidence>